<keyword evidence="5" id="KW-1185">Reference proteome</keyword>
<gene>
    <name evidence="3" type="ORF">PODANS_2_7562</name>
</gene>
<dbReference type="Proteomes" id="UP000001197">
    <property type="component" value="Chromosome 2"/>
</dbReference>
<organism evidence="3">
    <name type="scientific">Podospora anserina (strain S / ATCC MYA-4624 / DSM 980 / FGSC 10383)</name>
    <name type="common">Pleurage anserina</name>
    <dbReference type="NCBI Taxonomy" id="515849"/>
    <lineage>
        <taxon>Eukaryota</taxon>
        <taxon>Fungi</taxon>
        <taxon>Dikarya</taxon>
        <taxon>Ascomycota</taxon>
        <taxon>Pezizomycotina</taxon>
        <taxon>Sordariomycetes</taxon>
        <taxon>Sordariomycetidae</taxon>
        <taxon>Sordariales</taxon>
        <taxon>Podosporaceae</taxon>
        <taxon>Podospora</taxon>
        <taxon>Podospora anserina</taxon>
    </lineage>
</organism>
<dbReference type="HOGENOM" id="CLU_1034857_0_0_1"/>
<evidence type="ECO:0000256" key="1">
    <source>
        <dbReference type="SAM" id="MobiDB-lite"/>
    </source>
</evidence>
<dbReference type="AlphaFoldDB" id="B2B6E6"/>
<keyword evidence="2" id="KW-0732">Signal</keyword>
<feature type="region of interest" description="Disordered" evidence="1">
    <location>
        <begin position="219"/>
        <end position="269"/>
    </location>
</feature>
<name>B2B6E6_PODAN</name>
<reference evidence="5" key="3">
    <citation type="journal article" date="2014" name="Genetics">
        <title>Maintaining two mating types: Structure of the mating type locus and its role in heterokaryosis in Podospora anserina.</title>
        <authorList>
            <person name="Grognet P."/>
            <person name="Bidard F."/>
            <person name="Kuchly C."/>
            <person name="Tong L.C.H."/>
            <person name="Coppin E."/>
            <person name="Benkhali J.A."/>
            <person name="Couloux A."/>
            <person name="Wincker P."/>
            <person name="Debuchy R."/>
            <person name="Silar P."/>
        </authorList>
    </citation>
    <scope>GENOME REANNOTATION</scope>
    <source>
        <strain evidence="5">S / ATCC MYA-4624 / DSM 980 / FGSC 10383</strain>
    </source>
</reference>
<evidence type="ECO:0000256" key="2">
    <source>
        <dbReference type="SAM" id="SignalP"/>
    </source>
</evidence>
<accession>B2B6E6</accession>
<dbReference type="VEuPathDB" id="FungiDB:PODANS_2_7562"/>
<dbReference type="InParanoid" id="B2B6E6"/>
<sequence>MSRMKKKARFLPFFFFVGSSVHPITNLGSTSVTFVNRQHQVSRQHSFEEKQSIHHYLFYPGILCCSTTATMPKPNPNRVTKPTKSTNPPFPPTPRRPTPLLSHLTPEQHSATITSRLSGAPATGVIPQGYKHPISDLRYDLPEYTWDSLLLEFYRQTQDSYIMEEEIKAESARRNIMGEPPCQKTPEGFVPPTYDPEYDMPDYSFGTILERYKRQKEESFVTEAEIREEQRGRSERAGRWQMARREEEKEVEAMGEEQTPPASRDGSLS</sequence>
<evidence type="ECO:0000313" key="5">
    <source>
        <dbReference type="Proteomes" id="UP000001197"/>
    </source>
</evidence>
<dbReference type="RefSeq" id="XP_001911546.1">
    <property type="nucleotide sequence ID" value="XM_001911511.1"/>
</dbReference>
<dbReference type="GeneID" id="6196489"/>
<feature type="signal peptide" evidence="2">
    <location>
        <begin position="1"/>
        <end position="23"/>
    </location>
</feature>
<dbReference type="EMBL" id="FO904937">
    <property type="protein sequence ID" value="CDP25774.1"/>
    <property type="molecule type" value="Genomic_DNA"/>
</dbReference>
<evidence type="ECO:0000313" key="3">
    <source>
        <dbReference type="EMBL" id="CAP73371.1"/>
    </source>
</evidence>
<reference evidence="3" key="2">
    <citation type="submission" date="2008-07" db="EMBL/GenBank/DDBJ databases">
        <authorList>
            <person name="Genoscope - CEA"/>
        </authorList>
    </citation>
    <scope>NUCLEOTIDE SEQUENCE</scope>
    <source>
        <strain evidence="3">S mat+</strain>
    </source>
</reference>
<dbReference type="EMBL" id="CU640366">
    <property type="protein sequence ID" value="CAP73371.1"/>
    <property type="molecule type" value="Genomic_DNA"/>
</dbReference>
<evidence type="ECO:0000313" key="4">
    <source>
        <dbReference type="EMBL" id="CDP25774.1"/>
    </source>
</evidence>
<reference evidence="3 5" key="1">
    <citation type="journal article" date="2008" name="Genome Biol.">
        <title>The genome sequence of the model ascomycete fungus Podospora anserina.</title>
        <authorList>
            <person name="Espagne E."/>
            <person name="Lespinet O."/>
            <person name="Malagnac F."/>
            <person name="Da Silva C."/>
            <person name="Jaillon O."/>
            <person name="Porcel B.M."/>
            <person name="Couloux A."/>
            <person name="Aury J.-M."/>
            <person name="Segurens B."/>
            <person name="Poulain J."/>
            <person name="Anthouard V."/>
            <person name="Grossetete S."/>
            <person name="Khalili H."/>
            <person name="Coppin E."/>
            <person name="Dequard-Chablat M."/>
            <person name="Picard M."/>
            <person name="Contamine V."/>
            <person name="Arnaise S."/>
            <person name="Bourdais A."/>
            <person name="Berteaux-Lecellier V."/>
            <person name="Gautheret D."/>
            <person name="de Vries R.P."/>
            <person name="Battaglia E."/>
            <person name="Coutinho P.M."/>
            <person name="Danchin E.G.J."/>
            <person name="Henrissat B."/>
            <person name="El Khoury R."/>
            <person name="Sainsard-Chanet A."/>
            <person name="Boivin A."/>
            <person name="Pinan-Lucarre B."/>
            <person name="Sellem C.H."/>
            <person name="Debuchy R."/>
            <person name="Wincker P."/>
            <person name="Weissenbach J."/>
            <person name="Silar P."/>
        </authorList>
    </citation>
    <scope>NUCLEOTIDE SEQUENCE [LARGE SCALE GENOMIC DNA]</scope>
    <source>
        <strain evidence="5">S / ATCC MYA-4624 / DSM 980 / FGSC 10383</strain>
        <strain evidence="3">S mat+</strain>
    </source>
</reference>
<dbReference type="OrthoDB" id="4589237at2759"/>
<feature type="chain" id="PRO_5007639261" evidence="2">
    <location>
        <begin position="24"/>
        <end position="269"/>
    </location>
</feature>
<reference evidence="4" key="4">
    <citation type="submission" date="2014-09" db="EMBL/GenBank/DDBJ databases">
        <title>Maintaining two mating types: Structure of the mating type locus and its role in heterokaryosis in Podospora anserina.</title>
        <authorList>
            <person name="Grognet P."/>
            <person name="Bidard F."/>
            <person name="Kuchly C."/>
            <person name="Chan Ho Tong L."/>
            <person name="Coppin E."/>
            <person name="Ait Benkhali J."/>
            <person name="Couloux A."/>
            <person name="Wincker P."/>
            <person name="Debuchy R."/>
            <person name="Silar P."/>
        </authorList>
    </citation>
    <scope>NUCLEOTIDE SEQUENCE</scope>
</reference>
<feature type="compositionally biased region" description="Basic and acidic residues" evidence="1">
    <location>
        <begin position="219"/>
        <end position="252"/>
    </location>
</feature>
<proteinExistence type="predicted"/>
<feature type="compositionally biased region" description="Pro residues" evidence="1">
    <location>
        <begin position="88"/>
        <end position="97"/>
    </location>
</feature>
<feature type="region of interest" description="Disordered" evidence="1">
    <location>
        <begin position="73"/>
        <end position="97"/>
    </location>
</feature>
<protein>
    <submittedName>
        <fullName evidence="3">Podospora anserina S mat+ genomic DNA chromosome 2, supercontig 2</fullName>
    </submittedName>
</protein>
<dbReference type="KEGG" id="pan:PODANSg8588"/>